<evidence type="ECO:0000259" key="1">
    <source>
        <dbReference type="Pfam" id="PF20557"/>
    </source>
</evidence>
<feature type="domain" description="Putative DnaT-like" evidence="1">
    <location>
        <begin position="9"/>
        <end position="163"/>
    </location>
</feature>
<proteinExistence type="predicted"/>
<gene>
    <name evidence="2" type="ORF">UFOVP329_23</name>
</gene>
<protein>
    <recommendedName>
        <fullName evidence="1">Putative DnaT-like domain-containing protein</fullName>
    </recommendedName>
</protein>
<dbReference type="Pfam" id="PF20557">
    <property type="entry name" value="DnaT_2"/>
    <property type="match status" value="1"/>
</dbReference>
<reference evidence="2" key="1">
    <citation type="submission" date="2020-04" db="EMBL/GenBank/DDBJ databases">
        <authorList>
            <person name="Chiriac C."/>
            <person name="Salcher M."/>
            <person name="Ghai R."/>
            <person name="Kavagutti S V."/>
        </authorList>
    </citation>
    <scope>NUCLEOTIDE SEQUENCE</scope>
</reference>
<organism evidence="2">
    <name type="scientific">uncultured Caudovirales phage</name>
    <dbReference type="NCBI Taxonomy" id="2100421"/>
    <lineage>
        <taxon>Viruses</taxon>
        <taxon>Duplodnaviria</taxon>
        <taxon>Heunggongvirae</taxon>
        <taxon>Uroviricota</taxon>
        <taxon>Caudoviricetes</taxon>
        <taxon>Peduoviridae</taxon>
        <taxon>Maltschvirus</taxon>
        <taxon>Maltschvirus maltsch</taxon>
    </lineage>
</organism>
<dbReference type="EMBL" id="LR796342">
    <property type="protein sequence ID" value="CAB4138261.1"/>
    <property type="molecule type" value="Genomic_DNA"/>
</dbReference>
<name>A0A6J5LW18_9CAUD</name>
<accession>A0A6J5LW18</accession>
<dbReference type="InterPro" id="IPR046787">
    <property type="entry name" value="DnaT_2"/>
</dbReference>
<sequence>MPLTLPPDPLADSFVSVAEATIIASILSSISHLRVSATAWNSANNDTREAALKFAADSVSAFAFIGTPKDPDQRLAFPRLGTGLTWANDNIPDVVKQAQVAEACRMLTSPSEAEAAAAQGIQSFSFGQKSATLSGASADQVGSSAASRILANAGLLFGGRGGMTAVPNLRR</sequence>
<evidence type="ECO:0000313" key="2">
    <source>
        <dbReference type="EMBL" id="CAB4138261.1"/>
    </source>
</evidence>